<dbReference type="SUPFAM" id="SSF52058">
    <property type="entry name" value="L domain-like"/>
    <property type="match status" value="1"/>
</dbReference>
<keyword evidence="7" id="KW-1133">Transmembrane helix</keyword>
<keyword evidence="9" id="KW-0675">Receptor</keyword>
<dbReference type="InterPro" id="IPR001611">
    <property type="entry name" value="Leu-rich_rpt"/>
</dbReference>
<evidence type="ECO:0000256" key="10">
    <source>
        <dbReference type="ARBA" id="ARBA00023180"/>
    </source>
</evidence>
<keyword evidence="6" id="KW-0677">Repeat</keyword>
<keyword evidence="10" id="KW-0325">Glycoprotein</keyword>
<comment type="similarity">
    <text evidence="2">Belongs to the RLP family.</text>
</comment>
<evidence type="ECO:0000256" key="3">
    <source>
        <dbReference type="ARBA" id="ARBA00022475"/>
    </source>
</evidence>
<evidence type="ECO:0000256" key="6">
    <source>
        <dbReference type="ARBA" id="ARBA00022737"/>
    </source>
</evidence>
<keyword evidence="12" id="KW-1185">Reference proteome</keyword>
<dbReference type="Pfam" id="PF00560">
    <property type="entry name" value="LRR_1"/>
    <property type="match status" value="1"/>
</dbReference>
<evidence type="ECO:0000256" key="2">
    <source>
        <dbReference type="ARBA" id="ARBA00009592"/>
    </source>
</evidence>
<dbReference type="PANTHER" id="PTHR27004">
    <property type="entry name" value="RECEPTOR-LIKE PROTEIN 12 ISOFORM X1"/>
    <property type="match status" value="1"/>
</dbReference>
<organism evidence="11 12">
    <name type="scientific">Hibiscus sabdariffa</name>
    <name type="common">roselle</name>
    <dbReference type="NCBI Taxonomy" id="183260"/>
    <lineage>
        <taxon>Eukaryota</taxon>
        <taxon>Viridiplantae</taxon>
        <taxon>Streptophyta</taxon>
        <taxon>Embryophyta</taxon>
        <taxon>Tracheophyta</taxon>
        <taxon>Spermatophyta</taxon>
        <taxon>Magnoliopsida</taxon>
        <taxon>eudicotyledons</taxon>
        <taxon>Gunneridae</taxon>
        <taxon>Pentapetalae</taxon>
        <taxon>rosids</taxon>
        <taxon>malvids</taxon>
        <taxon>Malvales</taxon>
        <taxon>Malvaceae</taxon>
        <taxon>Malvoideae</taxon>
        <taxon>Hibiscus</taxon>
    </lineage>
</organism>
<reference evidence="11 12" key="1">
    <citation type="journal article" date="2024" name="G3 (Bethesda)">
        <title>Genome assembly of Hibiscus sabdariffa L. provides insights into metabolisms of medicinal natural products.</title>
        <authorList>
            <person name="Kim T."/>
        </authorList>
    </citation>
    <scope>NUCLEOTIDE SEQUENCE [LARGE SCALE GENOMIC DNA]</scope>
    <source>
        <strain evidence="11">TK-2024</strain>
        <tissue evidence="11">Old leaves</tissue>
    </source>
</reference>
<evidence type="ECO:0000313" key="11">
    <source>
        <dbReference type="EMBL" id="KAK9001300.1"/>
    </source>
</evidence>
<evidence type="ECO:0000256" key="9">
    <source>
        <dbReference type="ARBA" id="ARBA00023170"/>
    </source>
</evidence>
<keyword evidence="8" id="KW-0472">Membrane</keyword>
<keyword evidence="3" id="KW-1003">Cell membrane</keyword>
<sequence length="168" mass="18461">MSDNDSNSLAMLDLSMNNMGGVIPSCLGNLSYISVVDLRMNNLIGRIPPIYLEADSFDGNSGLCGFPLSKKCGNDVGSESPPSTVAEDHESETTLFWKITTVDYGCGLVFGFSMGYIVLTTGRPHWLVKVIKRNPQKRTRSMIHRNRGEEISNADVGNRINNDMNTIL</sequence>
<dbReference type="EMBL" id="JBBPBN010000036">
    <property type="protein sequence ID" value="KAK9001300.1"/>
    <property type="molecule type" value="Genomic_DNA"/>
</dbReference>
<dbReference type="PANTHER" id="PTHR27004:SF428">
    <property type="entry name" value="OS01G0160600 PROTEIN"/>
    <property type="match status" value="1"/>
</dbReference>
<protein>
    <submittedName>
        <fullName evidence="11">Uncharacterized protein</fullName>
    </submittedName>
</protein>
<evidence type="ECO:0000256" key="1">
    <source>
        <dbReference type="ARBA" id="ARBA00004251"/>
    </source>
</evidence>
<evidence type="ECO:0000256" key="8">
    <source>
        <dbReference type="ARBA" id="ARBA00023136"/>
    </source>
</evidence>
<gene>
    <name evidence="11" type="ORF">V6N11_083087</name>
</gene>
<comment type="caution">
    <text evidence="11">The sequence shown here is derived from an EMBL/GenBank/DDBJ whole genome shotgun (WGS) entry which is preliminary data.</text>
</comment>
<evidence type="ECO:0000256" key="5">
    <source>
        <dbReference type="ARBA" id="ARBA00022692"/>
    </source>
</evidence>
<evidence type="ECO:0000313" key="12">
    <source>
        <dbReference type="Proteomes" id="UP001396334"/>
    </source>
</evidence>
<dbReference type="InterPro" id="IPR032675">
    <property type="entry name" value="LRR_dom_sf"/>
</dbReference>
<accession>A0ABR2QKT4</accession>
<dbReference type="Proteomes" id="UP001396334">
    <property type="component" value="Unassembled WGS sequence"/>
</dbReference>
<keyword evidence="4" id="KW-0433">Leucine-rich repeat</keyword>
<evidence type="ECO:0000256" key="7">
    <source>
        <dbReference type="ARBA" id="ARBA00022989"/>
    </source>
</evidence>
<name>A0ABR2QKT4_9ROSI</name>
<evidence type="ECO:0000256" key="4">
    <source>
        <dbReference type="ARBA" id="ARBA00022614"/>
    </source>
</evidence>
<proteinExistence type="inferred from homology"/>
<comment type="subcellular location">
    <subcellularLocation>
        <location evidence="1">Cell membrane</location>
        <topology evidence="1">Single-pass type I membrane protein</topology>
    </subcellularLocation>
</comment>
<dbReference type="Gene3D" id="3.80.10.10">
    <property type="entry name" value="Ribonuclease Inhibitor"/>
    <property type="match status" value="1"/>
</dbReference>
<keyword evidence="5" id="KW-0812">Transmembrane</keyword>